<proteinExistence type="evidence at transcript level"/>
<organism evidence="1">
    <name type="scientific">Populus trichocarpa</name>
    <name type="common">Western balsam poplar</name>
    <name type="synonym">Populus balsamifera subsp. trichocarpa</name>
    <dbReference type="NCBI Taxonomy" id="3694"/>
    <lineage>
        <taxon>Eukaryota</taxon>
        <taxon>Viridiplantae</taxon>
        <taxon>Streptophyta</taxon>
        <taxon>Embryophyta</taxon>
        <taxon>Tracheophyta</taxon>
        <taxon>Spermatophyta</taxon>
        <taxon>Magnoliopsida</taxon>
        <taxon>eudicotyledons</taxon>
        <taxon>Gunneridae</taxon>
        <taxon>Pentapetalae</taxon>
        <taxon>rosids</taxon>
        <taxon>fabids</taxon>
        <taxon>Malpighiales</taxon>
        <taxon>Salicaceae</taxon>
        <taxon>Saliceae</taxon>
        <taxon>Populus</taxon>
    </lineage>
</organism>
<accession>A9PDP1</accession>
<name>A9PDP1_POPTR</name>
<protein>
    <submittedName>
        <fullName evidence="1">Uncharacterized protein</fullName>
    </submittedName>
</protein>
<sequence length="86" mass="9386">MPMRSAIPIRSARASPLLRLRVRGAIGTGAPAMISQPSPRAHPGNASVAGIRRVLPLPLLQAQPQMLLRLLGRRRHLKPVQPLHRS</sequence>
<evidence type="ECO:0000313" key="1">
    <source>
        <dbReference type="EMBL" id="ABK94494.1"/>
    </source>
</evidence>
<dbReference type="AlphaFoldDB" id="A9PDP1"/>
<reference evidence="1" key="1">
    <citation type="journal article" date="2008" name="BMC Genomics">
        <title>Analysis of 4,664 high-quality sequence-finished poplar full-length cDNA clones and their utility for the discovery of genes responding to insect feeding.</title>
        <authorList>
            <person name="Ralph S.G."/>
            <person name="Chun H.J."/>
            <person name="Cooper D."/>
            <person name="Kirkpatrick R."/>
            <person name="Kolosova N."/>
            <person name="Gunter L."/>
            <person name="Tuskan G.A."/>
            <person name="Douglas C.J."/>
            <person name="Holt R.A."/>
            <person name="Jones S.J."/>
            <person name="Marra M.A."/>
            <person name="Bohlmann J."/>
        </authorList>
    </citation>
    <scope>NUCLEOTIDE SEQUENCE</scope>
    <source>
        <tissue evidence="1">Phloem and cambium</tissue>
    </source>
</reference>
<dbReference type="EMBL" id="EF146418">
    <property type="protein sequence ID" value="ABK94494.1"/>
    <property type="molecule type" value="mRNA"/>
</dbReference>